<sequence>MAGILVTVLNVMETLRLKRPDDWHIHLRDDAYLTRTVKDAARYFSRVLVMPNLVPPVTDVSAAVAYQQRILAQAPAGFQPLMTLYLTDATDADTVVAAKQSGIVEAFKLYPVGATTNSAFGVNTIETLYPLFEVMEAQNIVLSIHGEVTDDEVDIFDREAFFIDTILTKIVERFSHLRVVLEHITTREAVQFVESSRERIAATITAHHLLYERNDMLVDGIKPIHYC</sequence>
<evidence type="ECO:0000313" key="1">
    <source>
        <dbReference type="EMBL" id="SVB73044.1"/>
    </source>
</evidence>
<dbReference type="PANTHER" id="PTHR43137:SF1">
    <property type="entry name" value="DIHYDROOROTASE"/>
    <property type="match status" value="1"/>
</dbReference>
<feature type="non-terminal residue" evidence="1">
    <location>
        <position position="227"/>
    </location>
</feature>
<proteinExistence type="predicted"/>
<dbReference type="PANTHER" id="PTHR43137">
    <property type="entry name" value="DIHYDROOROTASE"/>
    <property type="match status" value="1"/>
</dbReference>
<dbReference type="Gene3D" id="3.20.20.140">
    <property type="entry name" value="Metal-dependent hydrolases"/>
    <property type="match status" value="1"/>
</dbReference>
<dbReference type="SUPFAM" id="SSF51556">
    <property type="entry name" value="Metallo-dependent hydrolases"/>
    <property type="match status" value="1"/>
</dbReference>
<dbReference type="EMBL" id="UINC01054846">
    <property type="protein sequence ID" value="SVB73044.1"/>
    <property type="molecule type" value="Genomic_DNA"/>
</dbReference>
<dbReference type="GO" id="GO:0006207">
    <property type="term" value="P:'de novo' pyrimidine nucleobase biosynthetic process"/>
    <property type="evidence" value="ECO:0007669"/>
    <property type="project" value="TreeGrafter"/>
</dbReference>
<name>A0A382GEC7_9ZZZZ</name>
<reference evidence="1" key="1">
    <citation type="submission" date="2018-05" db="EMBL/GenBank/DDBJ databases">
        <authorList>
            <person name="Lanie J.A."/>
            <person name="Ng W.-L."/>
            <person name="Kazmierczak K.M."/>
            <person name="Andrzejewski T.M."/>
            <person name="Davidsen T.M."/>
            <person name="Wayne K.J."/>
            <person name="Tettelin H."/>
            <person name="Glass J.I."/>
            <person name="Rusch D."/>
            <person name="Podicherti R."/>
            <person name="Tsui H.-C.T."/>
            <person name="Winkler M.E."/>
        </authorList>
    </citation>
    <scope>NUCLEOTIDE SEQUENCE</scope>
</reference>
<dbReference type="GO" id="GO:0044205">
    <property type="term" value="P:'de novo' UMP biosynthetic process"/>
    <property type="evidence" value="ECO:0007669"/>
    <property type="project" value="UniProtKB-UniPathway"/>
</dbReference>
<dbReference type="InterPro" id="IPR032466">
    <property type="entry name" value="Metal_Hydrolase"/>
</dbReference>
<gene>
    <name evidence="1" type="ORF">METZ01_LOCUS225898</name>
</gene>
<dbReference type="InterPro" id="IPR004721">
    <property type="entry name" value="DHOdimr"/>
</dbReference>
<organism evidence="1">
    <name type="scientific">marine metagenome</name>
    <dbReference type="NCBI Taxonomy" id="408172"/>
    <lineage>
        <taxon>unclassified sequences</taxon>
        <taxon>metagenomes</taxon>
        <taxon>ecological metagenomes</taxon>
    </lineage>
</organism>
<dbReference type="GO" id="GO:0005829">
    <property type="term" value="C:cytosol"/>
    <property type="evidence" value="ECO:0007669"/>
    <property type="project" value="TreeGrafter"/>
</dbReference>
<dbReference type="AlphaFoldDB" id="A0A382GEC7"/>
<dbReference type="GO" id="GO:0004151">
    <property type="term" value="F:dihydroorotase activity"/>
    <property type="evidence" value="ECO:0007669"/>
    <property type="project" value="InterPro"/>
</dbReference>
<protein>
    <submittedName>
        <fullName evidence="1">Uncharacterized protein</fullName>
    </submittedName>
</protein>
<accession>A0A382GEC7</accession>
<dbReference type="UniPathway" id="UPA00070">
    <property type="reaction ID" value="UER00117"/>
</dbReference>